<dbReference type="GO" id="GO:0003676">
    <property type="term" value="F:nucleic acid binding"/>
    <property type="evidence" value="ECO:0007669"/>
    <property type="project" value="InterPro"/>
</dbReference>
<name>A0A392V0I8_9FABA</name>
<evidence type="ECO:0000313" key="3">
    <source>
        <dbReference type="Proteomes" id="UP000265520"/>
    </source>
</evidence>
<dbReference type="AlphaFoldDB" id="A0A392V0I8"/>
<keyword evidence="3" id="KW-1185">Reference proteome</keyword>
<evidence type="ECO:0000313" key="2">
    <source>
        <dbReference type="EMBL" id="MCI80749.1"/>
    </source>
</evidence>
<accession>A0A392V0I8</accession>
<dbReference type="GO" id="GO:0004523">
    <property type="term" value="F:RNA-DNA hybrid ribonuclease activity"/>
    <property type="evidence" value="ECO:0007669"/>
    <property type="project" value="InterPro"/>
</dbReference>
<feature type="domain" description="RNase H type-1" evidence="1">
    <location>
        <begin position="2"/>
        <end position="49"/>
    </location>
</feature>
<feature type="non-terminal residue" evidence="2">
    <location>
        <position position="1"/>
    </location>
</feature>
<sequence>FHNVEGKTSLGWCVRDHDGRFVAAGTSWKYGNWSIIEGDAMALFDAMKEVERIA</sequence>
<dbReference type="Pfam" id="PF13456">
    <property type="entry name" value="RVT_3"/>
    <property type="match status" value="1"/>
</dbReference>
<organism evidence="2 3">
    <name type="scientific">Trifolium medium</name>
    <dbReference type="NCBI Taxonomy" id="97028"/>
    <lineage>
        <taxon>Eukaryota</taxon>
        <taxon>Viridiplantae</taxon>
        <taxon>Streptophyta</taxon>
        <taxon>Embryophyta</taxon>
        <taxon>Tracheophyta</taxon>
        <taxon>Spermatophyta</taxon>
        <taxon>Magnoliopsida</taxon>
        <taxon>eudicotyledons</taxon>
        <taxon>Gunneridae</taxon>
        <taxon>Pentapetalae</taxon>
        <taxon>rosids</taxon>
        <taxon>fabids</taxon>
        <taxon>Fabales</taxon>
        <taxon>Fabaceae</taxon>
        <taxon>Papilionoideae</taxon>
        <taxon>50 kb inversion clade</taxon>
        <taxon>NPAAA clade</taxon>
        <taxon>Hologalegina</taxon>
        <taxon>IRL clade</taxon>
        <taxon>Trifolieae</taxon>
        <taxon>Trifolium</taxon>
    </lineage>
</organism>
<protein>
    <recommendedName>
        <fullName evidence="1">RNase H type-1 domain-containing protein</fullName>
    </recommendedName>
</protein>
<reference evidence="2 3" key="1">
    <citation type="journal article" date="2018" name="Front. Plant Sci.">
        <title>Red Clover (Trifolium pratense) and Zigzag Clover (T. medium) - A Picture of Genomic Similarities and Differences.</title>
        <authorList>
            <person name="Dluhosova J."/>
            <person name="Istvanek J."/>
            <person name="Nedelnik J."/>
            <person name="Repkova J."/>
        </authorList>
    </citation>
    <scope>NUCLEOTIDE SEQUENCE [LARGE SCALE GENOMIC DNA]</scope>
    <source>
        <strain evidence="3">cv. 10/8</strain>
        <tissue evidence="2">Leaf</tissue>
    </source>
</reference>
<evidence type="ECO:0000259" key="1">
    <source>
        <dbReference type="Pfam" id="PF13456"/>
    </source>
</evidence>
<dbReference type="EMBL" id="LXQA011002446">
    <property type="protein sequence ID" value="MCI80749.1"/>
    <property type="molecule type" value="Genomic_DNA"/>
</dbReference>
<comment type="caution">
    <text evidence="2">The sequence shown here is derived from an EMBL/GenBank/DDBJ whole genome shotgun (WGS) entry which is preliminary data.</text>
</comment>
<dbReference type="Proteomes" id="UP000265520">
    <property type="component" value="Unassembled WGS sequence"/>
</dbReference>
<proteinExistence type="predicted"/>
<dbReference type="InterPro" id="IPR002156">
    <property type="entry name" value="RNaseH_domain"/>
</dbReference>